<reference evidence="5 6" key="1">
    <citation type="submission" date="2020-08" db="EMBL/GenBank/DDBJ databases">
        <title>Sequencing the genomes of 1000 actinobacteria strains.</title>
        <authorList>
            <person name="Klenk H.-P."/>
        </authorList>
    </citation>
    <scope>NUCLEOTIDE SEQUENCE [LARGE SCALE GENOMIC DNA]</scope>
    <source>
        <strain evidence="5 6">DSM 45507</strain>
    </source>
</reference>
<dbReference type="InterPro" id="IPR018535">
    <property type="entry name" value="DUF1996"/>
</dbReference>
<feature type="signal peptide" evidence="3">
    <location>
        <begin position="1"/>
        <end position="19"/>
    </location>
</feature>
<evidence type="ECO:0000259" key="4">
    <source>
        <dbReference type="Pfam" id="PF09362"/>
    </source>
</evidence>
<protein>
    <submittedName>
        <fullName evidence="5">TolA-binding protein</fullName>
    </submittedName>
</protein>
<sequence length="607" mass="63838">MLTALAVMSSGLTAGTADAAARGASGTAFAPAISCPSVADRVGQVPDRAQAEVERNLQQLESQIAEANRRLAGSAGQGGPNFVQNAILGPLRDKRTATLQRIQIAFQRAGAQAPTGLQGLAGCTVQDDETGNNNGDQGNGEQNNGDGEQGNGNQNNGDGDQNNGDQNNGDQGDGNQGNGGAAGQISCPDVADRLGQVPDRAQAEVERNLQQLESQIAEANRRLAGSAGQGGPNFVQNAILGPLRDKRTATLQRIQIAFQRAGAQAPASLRTLAACELRNGNPGNGNGENNGDGGDNGNEGNGDNGGNGENNGNGGGQARGPVPDDFVDIRSVQPNVRTPRPQQDGSRGTFSVDCGRNEGRIFNSDNVIVAPGVSNGAQHTHDYVGNESTNNQSTNESLLAASTTCRNGDKSSHYWPVLRALGQEEFDANQRGGGLDLNVGKILTPVSVQITFKGNPTAKVVAAPQFLRIITGNARVGGAEANAGWTCTGFENRQLTDKYPLCPRGSRLVRVFDFQSCWDGQNVDSANHRTHVTFPQADGSCPQGFQPIPALEHRLVYNVPQGPNFAVDTFPEELHKPVTDHSDFINLMDEQQMGRVVDCINSGRRCR</sequence>
<evidence type="ECO:0000256" key="1">
    <source>
        <dbReference type="SAM" id="Coils"/>
    </source>
</evidence>
<feature type="coiled-coil region" evidence="1">
    <location>
        <begin position="202"/>
        <end position="229"/>
    </location>
</feature>
<gene>
    <name evidence="5" type="ORF">HD596_009884</name>
</gene>
<evidence type="ECO:0000313" key="6">
    <source>
        <dbReference type="Proteomes" id="UP000579153"/>
    </source>
</evidence>
<evidence type="ECO:0000313" key="5">
    <source>
        <dbReference type="EMBL" id="MBB5783128.1"/>
    </source>
</evidence>
<dbReference type="Proteomes" id="UP000579153">
    <property type="component" value="Unassembled WGS sequence"/>
</dbReference>
<feature type="compositionally biased region" description="Polar residues" evidence="2">
    <location>
        <begin position="334"/>
        <end position="349"/>
    </location>
</feature>
<dbReference type="EMBL" id="JACHMB010000001">
    <property type="protein sequence ID" value="MBB5783128.1"/>
    <property type="molecule type" value="Genomic_DNA"/>
</dbReference>
<feature type="chain" id="PRO_5031062698" evidence="3">
    <location>
        <begin position="20"/>
        <end position="607"/>
    </location>
</feature>
<organism evidence="5 6">
    <name type="scientific">Nonomuraea jabiensis</name>
    <dbReference type="NCBI Taxonomy" id="882448"/>
    <lineage>
        <taxon>Bacteria</taxon>
        <taxon>Bacillati</taxon>
        <taxon>Actinomycetota</taxon>
        <taxon>Actinomycetes</taxon>
        <taxon>Streptosporangiales</taxon>
        <taxon>Streptosporangiaceae</taxon>
        <taxon>Nonomuraea</taxon>
    </lineage>
</organism>
<evidence type="ECO:0000256" key="2">
    <source>
        <dbReference type="SAM" id="MobiDB-lite"/>
    </source>
</evidence>
<feature type="region of interest" description="Disordered" evidence="2">
    <location>
        <begin position="280"/>
        <end position="327"/>
    </location>
</feature>
<evidence type="ECO:0000256" key="3">
    <source>
        <dbReference type="SAM" id="SignalP"/>
    </source>
</evidence>
<dbReference type="Pfam" id="PF09362">
    <property type="entry name" value="DUF1996"/>
    <property type="match status" value="1"/>
</dbReference>
<keyword evidence="3" id="KW-0732">Signal</keyword>
<feature type="domain" description="DUF1996" evidence="4">
    <location>
        <begin position="368"/>
        <end position="585"/>
    </location>
</feature>
<comment type="caution">
    <text evidence="5">The sequence shown here is derived from an EMBL/GenBank/DDBJ whole genome shotgun (WGS) entry which is preliminary data.</text>
</comment>
<dbReference type="RefSeq" id="WP_221519938.1">
    <property type="nucleotide sequence ID" value="NZ_JACHMB010000001.1"/>
</dbReference>
<accession>A0A7W9GG96</accession>
<feature type="coiled-coil region" evidence="1">
    <location>
        <begin position="50"/>
        <end position="77"/>
    </location>
</feature>
<keyword evidence="1" id="KW-0175">Coiled coil</keyword>
<feature type="compositionally biased region" description="Gly residues" evidence="2">
    <location>
        <begin position="282"/>
        <end position="318"/>
    </location>
</feature>
<feature type="region of interest" description="Disordered" evidence="2">
    <location>
        <begin position="121"/>
        <end position="187"/>
    </location>
</feature>
<keyword evidence="6" id="KW-1185">Reference proteome</keyword>
<feature type="compositionally biased region" description="Low complexity" evidence="2">
    <location>
        <begin position="131"/>
        <end position="170"/>
    </location>
</feature>
<dbReference type="PANTHER" id="PTHR43662">
    <property type="match status" value="1"/>
</dbReference>
<name>A0A7W9GG96_9ACTN</name>
<feature type="region of interest" description="Disordered" evidence="2">
    <location>
        <begin position="334"/>
        <end position="353"/>
    </location>
</feature>
<proteinExistence type="predicted"/>
<dbReference type="AlphaFoldDB" id="A0A7W9GG96"/>
<dbReference type="PANTHER" id="PTHR43662:SF3">
    <property type="entry name" value="DOMAIN PROTEIN, PUTATIVE (AFU_ORTHOLOGUE AFUA_6G11970)-RELATED"/>
    <property type="match status" value="1"/>
</dbReference>
<feature type="compositionally biased region" description="Gly residues" evidence="2">
    <location>
        <begin position="171"/>
        <end position="182"/>
    </location>
</feature>